<comment type="caution">
    <text evidence="1">The sequence shown here is derived from an EMBL/GenBank/DDBJ whole genome shotgun (WGS) entry which is preliminary data.</text>
</comment>
<protein>
    <submittedName>
        <fullName evidence="1">Efflux RND transporter periplasmic adaptor subunit</fullName>
    </submittedName>
</protein>
<name>A0A2J4RKL2_9ENTR</name>
<dbReference type="AlphaFoldDB" id="A0A2J4RKL2"/>
<gene>
    <name evidence="1" type="ORF">CWN50_02795</name>
</gene>
<dbReference type="EMBL" id="PIDS01000043">
    <property type="protein sequence ID" value="PLL43868.1"/>
    <property type="molecule type" value="Genomic_DNA"/>
</dbReference>
<feature type="non-terminal residue" evidence="1">
    <location>
        <position position="1"/>
    </location>
</feature>
<reference evidence="1 2" key="2">
    <citation type="submission" date="2018-01" db="EMBL/GenBank/DDBJ databases">
        <title>Genomic study of Klebsiella pneumoniae.</title>
        <authorList>
            <person name="Yang Y."/>
            <person name="Bicalho R."/>
        </authorList>
    </citation>
    <scope>NUCLEOTIDE SEQUENCE [LARGE SCALE GENOMIC DNA]</scope>
    <source>
        <strain evidence="1 2">A11</strain>
    </source>
</reference>
<evidence type="ECO:0000313" key="2">
    <source>
        <dbReference type="Proteomes" id="UP000234505"/>
    </source>
</evidence>
<reference evidence="1 2" key="1">
    <citation type="submission" date="2017-11" db="EMBL/GenBank/DDBJ databases">
        <authorList>
            <person name="Han C.G."/>
        </authorList>
    </citation>
    <scope>NUCLEOTIDE SEQUENCE [LARGE SCALE GENOMIC DNA]</scope>
    <source>
        <strain evidence="1 2">A11</strain>
    </source>
</reference>
<evidence type="ECO:0000313" key="1">
    <source>
        <dbReference type="EMBL" id="PLL43868.1"/>
    </source>
</evidence>
<organism evidence="1 2">
    <name type="scientific">Klebsiella michiganensis</name>
    <dbReference type="NCBI Taxonomy" id="1134687"/>
    <lineage>
        <taxon>Bacteria</taxon>
        <taxon>Pseudomonadati</taxon>
        <taxon>Pseudomonadota</taxon>
        <taxon>Gammaproteobacteria</taxon>
        <taxon>Enterobacterales</taxon>
        <taxon>Enterobacteriaceae</taxon>
        <taxon>Klebsiella/Raoultella group</taxon>
        <taxon>Klebsiella</taxon>
    </lineage>
</organism>
<proteinExistence type="predicted"/>
<sequence length="34" mass="3784">ITEGLSVGERVVAAGVRELHAQQPVRIWTRERGL</sequence>
<dbReference type="Proteomes" id="UP000234505">
    <property type="component" value="Unassembled WGS sequence"/>
</dbReference>
<accession>A0A2J4RKL2</accession>